<evidence type="ECO:0000313" key="2">
    <source>
        <dbReference type="Proteomes" id="UP000317778"/>
    </source>
</evidence>
<accession>A0A532V406</accession>
<proteinExistence type="predicted"/>
<dbReference type="Proteomes" id="UP000317778">
    <property type="component" value="Unassembled WGS sequence"/>
</dbReference>
<sequence>MADLQPNDLKMQAWLTKRMGMPTSYKLKAHGKEIKIISKRYYDRVSDAVSSDGSIRLSSPGHAEKVLERLGIKVDCHVNGNFSLALSNGDIDYNVNSRDGGTYSTLWSPTGAPLGSVKIGFAPQFDIHNPDLKIRKNHRIELRKAIWHELMELALLAINGIVFNNPEEATGISVGGAFAHQHVARYARVPNKSYNNRFFPWSGDTVPTTRQKGKLALDIPFPDKPVKELKFNYKTSERITGRITDYKKTKVYDVNIPPGKGTFTWGSRADPGEYWFEVDIDPFAIRERFELLAKKPLSLKAEFKRDQFGDLHVIIEYQNWPRNKHMGIKIFNSHSNVPLHMKETERTDGKIIWGKSHSFKREDYTVLPYVHGLGDISLRDRLEKGELIKPKQIKLDFGSLWEIESRGDYVRITYKDWHGYFVCKIFDLSGKKVVEFKKSGNSGTIEWGKSSNVKTGLYFAKVTFDKGIHEVKKAIILK</sequence>
<name>A0A532V406_UNCT6</name>
<dbReference type="NCBIfam" id="TIGR04183">
    <property type="entry name" value="Por_Secre_tail"/>
    <property type="match status" value="1"/>
</dbReference>
<evidence type="ECO:0000313" key="1">
    <source>
        <dbReference type="EMBL" id="TKJ41941.1"/>
    </source>
</evidence>
<dbReference type="AlphaFoldDB" id="A0A532V406"/>
<protein>
    <recommendedName>
        <fullName evidence="3">Secretion system C-terminal sorting domain-containing protein</fullName>
    </recommendedName>
</protein>
<dbReference type="InterPro" id="IPR026444">
    <property type="entry name" value="Secre_tail"/>
</dbReference>
<gene>
    <name evidence="1" type="ORF">CEE36_07755</name>
</gene>
<evidence type="ECO:0008006" key="3">
    <source>
        <dbReference type="Google" id="ProtNLM"/>
    </source>
</evidence>
<dbReference type="EMBL" id="NJBO01000012">
    <property type="protein sequence ID" value="TKJ41941.1"/>
    <property type="molecule type" value="Genomic_DNA"/>
</dbReference>
<organism evidence="1 2">
    <name type="scientific">candidate division TA06 bacterium B3_TA06</name>
    <dbReference type="NCBI Taxonomy" id="2012487"/>
    <lineage>
        <taxon>Bacteria</taxon>
        <taxon>Bacteria division TA06</taxon>
    </lineage>
</organism>
<comment type="caution">
    <text evidence="1">The sequence shown here is derived from an EMBL/GenBank/DDBJ whole genome shotgun (WGS) entry which is preliminary data.</text>
</comment>
<reference evidence="1 2" key="1">
    <citation type="submission" date="2017-06" db="EMBL/GenBank/DDBJ databases">
        <title>Novel microbial phyla capable of carbon fixation and sulfur reduction in deep-sea sediments.</title>
        <authorList>
            <person name="Huang J."/>
            <person name="Baker B."/>
            <person name="Wang Y."/>
        </authorList>
    </citation>
    <scope>NUCLEOTIDE SEQUENCE [LARGE SCALE GENOMIC DNA]</scope>
    <source>
        <strain evidence="1">B3_TA06</strain>
    </source>
</reference>